<dbReference type="RefSeq" id="WP_032550676.1">
    <property type="nucleotide sequence ID" value="NZ_JFFR01000013.1"/>
</dbReference>
<dbReference type="SFLD" id="SFLDG01384">
    <property type="entry name" value="thioether_bond_formation_requi"/>
    <property type="match status" value="1"/>
</dbReference>
<dbReference type="SUPFAM" id="SSF102114">
    <property type="entry name" value="Radical SAM enzymes"/>
    <property type="match status" value="1"/>
</dbReference>
<evidence type="ECO:0000256" key="1">
    <source>
        <dbReference type="ARBA" id="ARBA00001966"/>
    </source>
</evidence>
<protein>
    <submittedName>
        <fullName evidence="9">Anaerobic sulfatase maturase</fullName>
    </submittedName>
</protein>
<dbReference type="InterPro" id="IPR047207">
    <property type="entry name" value="SPASM_anSME"/>
</dbReference>
<dbReference type="InterPro" id="IPR013785">
    <property type="entry name" value="Aldolase_TIM"/>
</dbReference>
<keyword evidence="2" id="KW-0004">4Fe-4S</keyword>
<sequence>MTTISAPQFNGKAYRKIQALAKPIGAVCNIDCTYCYYLGKQGLLDYSSRSSSIMDSSLLENYIKQYIQAQNTPEIVFSWHGGEPTLLGVDYYKSVVELQARYCPKESTIVNDIQTNGTLLNDEWCKFFKQHDFMVGVSIDGPEAIHNHYRKNRAGRGTFEKTMRGIELLKKHQVTFATLTCVNDVSSTNPLDVYRFLRDIVQPSQIQFIPVVDKLSSVTNNKWYEYGDLTIIPVKGVVEPWSVTAKGWGNFLITIFDEWLRHDIGRIFIPYFDNFFGVWMGHESSMCTLSEICGKGLAVEPNGDVYSCDHYVFDEFLLGSFEETSLGTLALSNIQQKFGFAKSKSLPEQCRECEYRFACHGECPKNRILTTNNGEVGLNYLCAGWLDFFKHIDPIITDILKRNGKPLRRDSR</sequence>
<evidence type="ECO:0000256" key="6">
    <source>
        <dbReference type="ARBA" id="ARBA00023014"/>
    </source>
</evidence>
<reference evidence="9 10" key="1">
    <citation type="submission" date="2014-02" db="EMBL/GenBank/DDBJ databases">
        <title>Vibrio fortis Dalian14 Genome Sequencing.</title>
        <authorList>
            <person name="Wang Y."/>
            <person name="Song L."/>
            <person name="Liu G."/>
            <person name="Ding J."/>
        </authorList>
    </citation>
    <scope>NUCLEOTIDE SEQUENCE [LARGE SCALE GENOMIC DNA]</scope>
    <source>
        <strain evidence="9 10">Dalian14</strain>
    </source>
</reference>
<dbReference type="SFLD" id="SFLDF00285">
    <property type="entry name" value="anaerobic_Ser-type_sulfatase-m"/>
    <property type="match status" value="1"/>
</dbReference>
<dbReference type="EMBL" id="JFFR01000013">
    <property type="protein sequence ID" value="KDN28811.1"/>
    <property type="molecule type" value="Genomic_DNA"/>
</dbReference>
<dbReference type="InterPro" id="IPR023867">
    <property type="entry name" value="Sulphatase_maturase_rSAM"/>
</dbReference>
<dbReference type="OrthoDB" id="9782387at2"/>
<name>A0A066UN06_9VIBR</name>
<dbReference type="Pfam" id="PF04055">
    <property type="entry name" value="Radical_SAM"/>
    <property type="match status" value="1"/>
</dbReference>
<dbReference type="InterPro" id="IPR058240">
    <property type="entry name" value="rSAM_sf"/>
</dbReference>
<gene>
    <name evidence="9" type="ORF">VFDL14_22050</name>
</gene>
<evidence type="ECO:0000256" key="2">
    <source>
        <dbReference type="ARBA" id="ARBA00022485"/>
    </source>
</evidence>
<evidence type="ECO:0000313" key="10">
    <source>
        <dbReference type="Proteomes" id="UP000027219"/>
    </source>
</evidence>
<dbReference type="InterPro" id="IPR007197">
    <property type="entry name" value="rSAM"/>
</dbReference>
<dbReference type="Pfam" id="PF13186">
    <property type="entry name" value="SPASM"/>
    <property type="match status" value="1"/>
</dbReference>
<dbReference type="SFLD" id="SFLDG01072">
    <property type="entry name" value="dehydrogenase_like"/>
    <property type="match status" value="1"/>
</dbReference>
<proteinExistence type="inferred from homology"/>
<dbReference type="PANTHER" id="PTHR43273">
    <property type="entry name" value="ANAEROBIC SULFATASE-MATURATING ENZYME HOMOLOG ASLB-RELATED"/>
    <property type="match status" value="1"/>
</dbReference>
<dbReference type="CDD" id="cd01335">
    <property type="entry name" value="Radical_SAM"/>
    <property type="match status" value="1"/>
</dbReference>
<organism evidence="9 10">
    <name type="scientific">Vibrio fortis</name>
    <dbReference type="NCBI Taxonomy" id="212667"/>
    <lineage>
        <taxon>Bacteria</taxon>
        <taxon>Pseudomonadati</taxon>
        <taxon>Pseudomonadota</taxon>
        <taxon>Gammaproteobacteria</taxon>
        <taxon>Vibrionales</taxon>
        <taxon>Vibrionaceae</taxon>
        <taxon>Vibrio</taxon>
    </lineage>
</organism>
<dbReference type="AlphaFoldDB" id="A0A066UN06"/>
<dbReference type="Gene3D" id="3.20.20.70">
    <property type="entry name" value="Aldolase class I"/>
    <property type="match status" value="1"/>
</dbReference>
<evidence type="ECO:0000256" key="3">
    <source>
        <dbReference type="ARBA" id="ARBA00022691"/>
    </source>
</evidence>
<dbReference type="Proteomes" id="UP000027219">
    <property type="component" value="Unassembled WGS sequence"/>
</dbReference>
<feature type="domain" description="Radical SAM core" evidence="8">
    <location>
        <begin position="12"/>
        <end position="250"/>
    </location>
</feature>
<dbReference type="SFLD" id="SFLDG01067">
    <property type="entry name" value="SPASM/twitch_domain_containing"/>
    <property type="match status" value="1"/>
</dbReference>
<comment type="caution">
    <text evidence="9">The sequence shown here is derived from an EMBL/GenBank/DDBJ whole genome shotgun (WGS) entry which is preliminary data.</text>
</comment>
<dbReference type="CDD" id="cd21120">
    <property type="entry name" value="SPASM_anSME"/>
    <property type="match status" value="1"/>
</dbReference>
<accession>A0A066UN06</accession>
<dbReference type="InterPro" id="IPR023885">
    <property type="entry name" value="4Fe4S-binding_SPASM_dom"/>
</dbReference>
<dbReference type="PROSITE" id="PS51918">
    <property type="entry name" value="RADICAL_SAM"/>
    <property type="match status" value="1"/>
</dbReference>
<dbReference type="STRING" id="212667.VFDL14_22050"/>
<evidence type="ECO:0000313" key="9">
    <source>
        <dbReference type="EMBL" id="KDN28811.1"/>
    </source>
</evidence>
<dbReference type="SFLD" id="SFLDG01386">
    <property type="entry name" value="main_SPASM_domain-containing"/>
    <property type="match status" value="1"/>
</dbReference>
<keyword evidence="5" id="KW-0408">Iron</keyword>
<keyword evidence="4" id="KW-0479">Metal-binding</keyword>
<dbReference type="InterPro" id="IPR034491">
    <property type="entry name" value="Anaerob_Ser_sulfatase-maturase"/>
</dbReference>
<dbReference type="NCBIfam" id="TIGR03942">
    <property type="entry name" value="sulfatase_rSAM"/>
    <property type="match status" value="1"/>
</dbReference>
<comment type="cofactor">
    <cofactor evidence="1">
        <name>[4Fe-4S] cluster</name>
        <dbReference type="ChEBI" id="CHEBI:49883"/>
    </cofactor>
</comment>
<evidence type="ECO:0000259" key="8">
    <source>
        <dbReference type="PROSITE" id="PS51918"/>
    </source>
</evidence>
<evidence type="ECO:0000256" key="4">
    <source>
        <dbReference type="ARBA" id="ARBA00022723"/>
    </source>
</evidence>
<keyword evidence="3" id="KW-0949">S-adenosyl-L-methionine</keyword>
<keyword evidence="10" id="KW-1185">Reference proteome</keyword>
<comment type="similarity">
    <text evidence="7">Belongs to the radical SAM superfamily. Anaerobic sulfatase-maturating enzyme family.</text>
</comment>
<dbReference type="GO" id="GO:0016491">
    <property type="term" value="F:oxidoreductase activity"/>
    <property type="evidence" value="ECO:0007669"/>
    <property type="project" value="InterPro"/>
</dbReference>
<keyword evidence="6" id="KW-0411">Iron-sulfur</keyword>
<dbReference type="PANTHER" id="PTHR43273:SF3">
    <property type="entry name" value="ANAEROBIC SULFATASE-MATURATING ENZYME HOMOLOG ASLB-RELATED"/>
    <property type="match status" value="1"/>
</dbReference>
<dbReference type="GO" id="GO:0051539">
    <property type="term" value="F:4 iron, 4 sulfur cluster binding"/>
    <property type="evidence" value="ECO:0007669"/>
    <property type="project" value="UniProtKB-KW"/>
</dbReference>
<dbReference type="SFLD" id="SFLDS00029">
    <property type="entry name" value="Radical_SAM"/>
    <property type="match status" value="1"/>
</dbReference>
<evidence type="ECO:0000256" key="7">
    <source>
        <dbReference type="ARBA" id="ARBA00023601"/>
    </source>
</evidence>
<dbReference type="NCBIfam" id="TIGR04085">
    <property type="entry name" value="rSAM_more_4Fe4S"/>
    <property type="match status" value="1"/>
</dbReference>
<evidence type="ECO:0000256" key="5">
    <source>
        <dbReference type="ARBA" id="ARBA00023004"/>
    </source>
</evidence>
<dbReference type="GO" id="GO:0046872">
    <property type="term" value="F:metal ion binding"/>
    <property type="evidence" value="ECO:0007669"/>
    <property type="project" value="UniProtKB-KW"/>
</dbReference>